<feature type="transmembrane region" description="Helical" evidence="1">
    <location>
        <begin position="21"/>
        <end position="39"/>
    </location>
</feature>
<dbReference type="Proteomes" id="UP000630887">
    <property type="component" value="Unassembled WGS sequence"/>
</dbReference>
<comment type="caution">
    <text evidence="2">The sequence shown here is derived from an EMBL/GenBank/DDBJ whole genome shotgun (WGS) entry which is preliminary data.</text>
</comment>
<proteinExistence type="predicted"/>
<gene>
    <name evidence="2" type="ORF">Cco03nite_03480</name>
</gene>
<dbReference type="EMBL" id="BONI01000002">
    <property type="protein sequence ID" value="GIG03648.1"/>
    <property type="molecule type" value="Genomic_DNA"/>
</dbReference>
<organism evidence="2 3">
    <name type="scientific">Catellatospora coxensis</name>
    <dbReference type="NCBI Taxonomy" id="310354"/>
    <lineage>
        <taxon>Bacteria</taxon>
        <taxon>Bacillati</taxon>
        <taxon>Actinomycetota</taxon>
        <taxon>Actinomycetes</taxon>
        <taxon>Micromonosporales</taxon>
        <taxon>Micromonosporaceae</taxon>
        <taxon>Catellatospora</taxon>
    </lineage>
</organism>
<protein>
    <submittedName>
        <fullName evidence="2">Uncharacterized protein</fullName>
    </submittedName>
</protein>
<name>A0A8J3P4B6_9ACTN</name>
<evidence type="ECO:0000313" key="3">
    <source>
        <dbReference type="Proteomes" id="UP000630887"/>
    </source>
</evidence>
<keyword evidence="1" id="KW-0472">Membrane</keyword>
<feature type="transmembrane region" description="Helical" evidence="1">
    <location>
        <begin position="59"/>
        <end position="78"/>
    </location>
</feature>
<dbReference type="AlphaFoldDB" id="A0A8J3P4B6"/>
<keyword evidence="1" id="KW-0812">Transmembrane</keyword>
<reference evidence="2 3" key="1">
    <citation type="submission" date="2021-01" db="EMBL/GenBank/DDBJ databases">
        <title>Whole genome shotgun sequence of Catellatospora coxensis NBRC 107359.</title>
        <authorList>
            <person name="Komaki H."/>
            <person name="Tamura T."/>
        </authorList>
    </citation>
    <scope>NUCLEOTIDE SEQUENCE [LARGE SCALE GENOMIC DNA]</scope>
    <source>
        <strain evidence="2 3">NBRC 107359</strain>
    </source>
</reference>
<evidence type="ECO:0000256" key="1">
    <source>
        <dbReference type="SAM" id="Phobius"/>
    </source>
</evidence>
<keyword evidence="1" id="KW-1133">Transmembrane helix</keyword>
<keyword evidence="3" id="KW-1185">Reference proteome</keyword>
<accession>A0A8J3P4B6</accession>
<sequence>MGGREYDASVRHRVGHSVRSLVAKVPFRLLAFALTLAALEGFKVAAGFDEMPTAPQVTALTIVFYLTLVLAFVAPNALKKNFPLCRVRETGSRRRFGQTTGRDSKRARDSSMIGVLYAQSSTGVPCPPCHHRC</sequence>
<evidence type="ECO:0000313" key="2">
    <source>
        <dbReference type="EMBL" id="GIG03648.1"/>
    </source>
</evidence>